<name>A0A2G0CJQ1_9BACT</name>
<accession>A0A2G0CJQ1</accession>
<sequence>MSAQIIDEPGEYGIDWGGYLFGIRGGASLGTQDWSSFETEVNLGYHGDLFLESIPAEGRFGFWGLLGYHQRGSRLKRQRAFTFQGNPVILPADDFVFNNLSVAVGGKQVVSYFGTADLYYIIGVRAEYNLSTNLGNYDQLASYGGFIRNAYPFDSYEFINRFTYGATVGGGAVVALTEGIGGFIELTAQPDFSFQYKQGPINNVIDPYGGGNTTIGERAIRNFTVELSIGLRLLRKWRYID</sequence>
<dbReference type="Proteomes" id="UP000226437">
    <property type="component" value="Unassembled WGS sequence"/>
</dbReference>
<gene>
    <name evidence="1" type="ORF">CGL56_03930</name>
</gene>
<organism evidence="1 2">
    <name type="scientific">Neolewinella marina</name>
    <dbReference type="NCBI Taxonomy" id="438751"/>
    <lineage>
        <taxon>Bacteria</taxon>
        <taxon>Pseudomonadati</taxon>
        <taxon>Bacteroidota</taxon>
        <taxon>Saprospiria</taxon>
        <taxon>Saprospirales</taxon>
        <taxon>Lewinellaceae</taxon>
        <taxon>Neolewinella</taxon>
    </lineage>
</organism>
<evidence type="ECO:0008006" key="3">
    <source>
        <dbReference type="Google" id="ProtNLM"/>
    </source>
</evidence>
<dbReference type="AlphaFoldDB" id="A0A2G0CJQ1"/>
<dbReference type="EMBL" id="PDLO01000001">
    <property type="protein sequence ID" value="PHL00199.1"/>
    <property type="molecule type" value="Genomic_DNA"/>
</dbReference>
<protein>
    <recommendedName>
        <fullName evidence="3">Outer membrane protein beta-barrel domain-containing protein</fullName>
    </recommendedName>
</protein>
<reference evidence="1 2" key="1">
    <citation type="submission" date="2017-10" db="EMBL/GenBank/DDBJ databases">
        <title>The draft genome sequence of Lewinella marina KCTC 32374.</title>
        <authorList>
            <person name="Wang K."/>
        </authorList>
    </citation>
    <scope>NUCLEOTIDE SEQUENCE [LARGE SCALE GENOMIC DNA]</scope>
    <source>
        <strain evidence="1 2">MKG-38</strain>
    </source>
</reference>
<proteinExistence type="predicted"/>
<comment type="caution">
    <text evidence="1">The sequence shown here is derived from an EMBL/GenBank/DDBJ whole genome shotgun (WGS) entry which is preliminary data.</text>
</comment>
<evidence type="ECO:0000313" key="1">
    <source>
        <dbReference type="EMBL" id="PHL00199.1"/>
    </source>
</evidence>
<evidence type="ECO:0000313" key="2">
    <source>
        <dbReference type="Proteomes" id="UP000226437"/>
    </source>
</evidence>
<keyword evidence="2" id="KW-1185">Reference proteome</keyword>